<reference evidence="4" key="1">
    <citation type="submission" date="2016-10" db="EMBL/GenBank/DDBJ databases">
        <authorList>
            <person name="Varghese N."/>
            <person name="Submissions S."/>
        </authorList>
    </citation>
    <scope>NUCLEOTIDE SEQUENCE [LARGE SCALE GENOMIC DNA]</scope>
    <source>
        <strain evidence="4">DSM 15310</strain>
    </source>
</reference>
<name>A0A1I0H608_9BACT</name>
<evidence type="ECO:0000259" key="2">
    <source>
        <dbReference type="Pfam" id="PF20094"/>
    </source>
</evidence>
<keyword evidence="1" id="KW-0732">Signal</keyword>
<dbReference type="Pfam" id="PF20094">
    <property type="entry name" value="GWxTD_dom"/>
    <property type="match status" value="1"/>
</dbReference>
<evidence type="ECO:0000313" key="3">
    <source>
        <dbReference type="EMBL" id="SET78177.1"/>
    </source>
</evidence>
<proteinExistence type="predicted"/>
<feature type="chain" id="PRO_5011583027" evidence="1">
    <location>
        <begin position="23"/>
        <end position="404"/>
    </location>
</feature>
<protein>
    <submittedName>
        <fullName evidence="3">GWxTD domain-containing protein</fullName>
    </submittedName>
</protein>
<dbReference type="Proteomes" id="UP000198697">
    <property type="component" value="Unassembled WGS sequence"/>
</dbReference>
<keyword evidence="4" id="KW-1185">Reference proteome</keyword>
<dbReference type="RefSeq" id="WP_177189827.1">
    <property type="nucleotide sequence ID" value="NZ_FOHS01000003.1"/>
</dbReference>
<dbReference type="STRING" id="82805.SAMN04487998_2730"/>
<dbReference type="InterPro" id="IPR030959">
    <property type="entry name" value="GWxTD_dom"/>
</dbReference>
<sequence>MKNPAALLLLLLTLLIAAPLQAAPRRDFASQYQPGRAVEVDTRREGDSLRVYLRFPNRSALRRQVPLHVMGWANFDDRKPIWQDTVRGAARRLRSDGDMDRLSFTLPLSRLQPGQALSMAFGPAEEAMNGDAAWLRLMPDNLNRGFVLIDSLSRPLMRRYVRAREVFGVEAYTPGQALQAYRYPLSSLAAAPPMASSSLLGEQPRTLGLQDSARFNADQLLRLPAGLYLLRVGNRGPRLGLLVEENKFPKITSADELIAPLIYVSTSQERKQLFDAPDPKKAVDQFWLGVAGNDQDRARLLIRQFYGRVVAANDLFSAHKAGWLTDRGMLYQVLGPPETVYRSGNEERWVYRGYQAQNSTFVFRAKPSTFAPDNYELVRRPEHEYLWYAAVELWRKGLIAQAGR</sequence>
<evidence type="ECO:0000313" key="4">
    <source>
        <dbReference type="Proteomes" id="UP000198697"/>
    </source>
</evidence>
<organism evidence="3 4">
    <name type="scientific">Hymenobacter actinosclerus</name>
    <dbReference type="NCBI Taxonomy" id="82805"/>
    <lineage>
        <taxon>Bacteria</taxon>
        <taxon>Pseudomonadati</taxon>
        <taxon>Bacteroidota</taxon>
        <taxon>Cytophagia</taxon>
        <taxon>Cytophagales</taxon>
        <taxon>Hymenobacteraceae</taxon>
        <taxon>Hymenobacter</taxon>
    </lineage>
</organism>
<feature type="domain" description="GWxTD" evidence="2">
    <location>
        <begin position="226"/>
        <end position="396"/>
    </location>
</feature>
<evidence type="ECO:0000256" key="1">
    <source>
        <dbReference type="SAM" id="SignalP"/>
    </source>
</evidence>
<feature type="signal peptide" evidence="1">
    <location>
        <begin position="1"/>
        <end position="22"/>
    </location>
</feature>
<accession>A0A1I0H608</accession>
<gene>
    <name evidence="3" type="ORF">SAMN04487998_2730</name>
</gene>
<dbReference type="EMBL" id="FOHS01000003">
    <property type="protein sequence ID" value="SET78177.1"/>
    <property type="molecule type" value="Genomic_DNA"/>
</dbReference>
<dbReference type="AlphaFoldDB" id="A0A1I0H608"/>
<dbReference type="NCBIfam" id="TIGR04514">
    <property type="entry name" value="GWxTD_dom"/>
    <property type="match status" value="1"/>
</dbReference>